<dbReference type="Pfam" id="PF07514">
    <property type="entry name" value="TraI_2"/>
    <property type="match status" value="1"/>
</dbReference>
<organism evidence="4 5">
    <name type="scientific">Hydrogenophaga atypica</name>
    <dbReference type="NCBI Taxonomy" id="249409"/>
    <lineage>
        <taxon>Bacteria</taxon>
        <taxon>Pseudomonadati</taxon>
        <taxon>Pseudomonadota</taxon>
        <taxon>Betaproteobacteria</taxon>
        <taxon>Burkholderiales</taxon>
        <taxon>Comamonadaceae</taxon>
        <taxon>Hydrogenophaga</taxon>
    </lineage>
</organism>
<evidence type="ECO:0000313" key="4">
    <source>
        <dbReference type="EMBL" id="MFC7410327.1"/>
    </source>
</evidence>
<gene>
    <name evidence="4" type="primary">mobH</name>
    <name evidence="4" type="ORF">ACFQPB_15790</name>
</gene>
<feature type="domain" description="Putative conjugal transfer nickase/helicase TraI C-terminal" evidence="3">
    <location>
        <begin position="704"/>
        <end position="825"/>
    </location>
</feature>
<accession>A0ABW2QNT9</accession>
<dbReference type="InterPro" id="IPR022391">
    <property type="entry name" value="ICE_relaxase_PFGI-1"/>
</dbReference>
<feature type="region of interest" description="Disordered" evidence="1">
    <location>
        <begin position="430"/>
        <end position="522"/>
    </location>
</feature>
<dbReference type="Gene3D" id="1.10.3210.40">
    <property type="match status" value="1"/>
</dbReference>
<feature type="region of interest" description="Disordered" evidence="1">
    <location>
        <begin position="590"/>
        <end position="648"/>
    </location>
</feature>
<comment type="caution">
    <text evidence="4">The sequence shown here is derived from an EMBL/GenBank/DDBJ whole genome shotgun (WGS) entry which is preliminary data.</text>
</comment>
<dbReference type="NCBIfam" id="NF041494">
    <property type="entry name" value="MobH"/>
    <property type="match status" value="1"/>
</dbReference>
<evidence type="ECO:0000313" key="5">
    <source>
        <dbReference type="Proteomes" id="UP001596501"/>
    </source>
</evidence>
<evidence type="ECO:0000259" key="2">
    <source>
        <dbReference type="Pfam" id="PF07514"/>
    </source>
</evidence>
<feature type="compositionally biased region" description="Low complexity" evidence="1">
    <location>
        <begin position="441"/>
        <end position="451"/>
    </location>
</feature>
<feature type="compositionally biased region" description="Low complexity" evidence="1">
    <location>
        <begin position="7"/>
        <end position="23"/>
    </location>
</feature>
<dbReference type="Pfam" id="PF07515">
    <property type="entry name" value="TraI_2_C"/>
    <property type="match status" value="1"/>
</dbReference>
<dbReference type="InterPro" id="IPR011119">
    <property type="entry name" value="Unchr_helicase_relaxase_TraI"/>
</dbReference>
<dbReference type="InterPro" id="IPR011093">
    <property type="entry name" value="TraI_2_C"/>
</dbReference>
<feature type="region of interest" description="Disordered" evidence="1">
    <location>
        <begin position="1"/>
        <end position="25"/>
    </location>
</feature>
<dbReference type="SUPFAM" id="SSF109604">
    <property type="entry name" value="HD-domain/PDEase-like"/>
    <property type="match status" value="1"/>
</dbReference>
<dbReference type="InterPro" id="IPR036390">
    <property type="entry name" value="WH_DNA-bd_sf"/>
</dbReference>
<reference evidence="5" key="1">
    <citation type="journal article" date="2019" name="Int. J. Syst. Evol. Microbiol.">
        <title>The Global Catalogue of Microorganisms (GCM) 10K type strain sequencing project: providing services to taxonomists for standard genome sequencing and annotation.</title>
        <authorList>
            <consortium name="The Broad Institute Genomics Platform"/>
            <consortium name="The Broad Institute Genome Sequencing Center for Infectious Disease"/>
            <person name="Wu L."/>
            <person name="Ma J."/>
        </authorList>
    </citation>
    <scope>NUCLEOTIDE SEQUENCE [LARGE SCALE GENOMIC DNA]</scope>
    <source>
        <strain evidence="5">CGMCC 1.12371</strain>
    </source>
</reference>
<sequence>MGKGNEPVKAAPEAPPVAAAPAPTSASVQGTATGWLKVIQAADLLALVRAERAIETMWRQSRLAQVVWERDLLASLHRYAEFVQLMPASEAHHHAHVGGLLSHTLEMVVAAMTWRNGHFLPENAPVETMDAERDEWTYAVFFAALLHDIAKPMTDLRIQWRCPGMADSVKWVPIAGSLPQVCRSHGTDAEYLVEFVPKSARDYQAHSRLAVTLLQQIAPPSALSFLSRRPHVLDALSQYLSGVDRTSLVARIVQKADQASTQRALLQGSRARFATATATPLIDLLMQALRDMLRLGTVLPLNRTGAAGWVYDGSVWFVAKRVADAVRQHIKQHAPDESVPGEAKNDRIFDTWQEYGCITPNPQTGQAVWYVVVKGGAGEGAAAGEAYEHALTMLRFPLERLFDSPQAYPPQMMGTIQVKEKRGAEVDAVQTPVATQEPEETATVSTVSAASNAREGRVAATKVPQGTGAESQPAMSSSAHQAAGQPAKRKPEHEVASLKAPAFNKPKPASTPDNKPAQTASAAAAVPAAAKTSNTKTAAIAKAVQADISPLAPGGVDGFDLIDGEDLLGDEDDVRAVVVKAVHKAPAAISPPASVPAAQRKQTAAAISPTIQKPAASSTQPPANKPSATTVPKPPKPAAPATMPADEQEPAALVDSPAMRQLLLPPSALPAMAARTRTVPVVLAPLLPELPHESASKKVEPSETAQAFMQWLQQGLAQRQLKYNESGAPVHFTTEGMALVSPLIFKLFCREAEGETEAGAESRGLQVQREVIKAGWHVMGPNKVNILRYSVIGRGNAVVGKLSAVVLVEPDRWVLPVPPANQALKLL</sequence>
<feature type="compositionally biased region" description="Polar residues" evidence="1">
    <location>
        <begin position="609"/>
        <end position="622"/>
    </location>
</feature>
<dbReference type="EMBL" id="JBHTCA010000014">
    <property type="protein sequence ID" value="MFC7410327.1"/>
    <property type="molecule type" value="Genomic_DNA"/>
</dbReference>
<dbReference type="NCBIfam" id="TIGR03760">
    <property type="entry name" value="ICE_TraI_Pfluor"/>
    <property type="match status" value="1"/>
</dbReference>
<protein>
    <submittedName>
        <fullName evidence="4">MobH family relaxase</fullName>
    </submittedName>
</protein>
<evidence type="ECO:0000256" key="1">
    <source>
        <dbReference type="SAM" id="MobiDB-lite"/>
    </source>
</evidence>
<feature type="compositionally biased region" description="Polar residues" evidence="1">
    <location>
        <begin position="468"/>
        <end position="480"/>
    </location>
</feature>
<feature type="domain" description="Uncharacterised" evidence="2">
    <location>
        <begin position="40"/>
        <end position="363"/>
    </location>
</feature>
<dbReference type="SUPFAM" id="SSF46785">
    <property type="entry name" value="Winged helix' DNA-binding domain"/>
    <property type="match status" value="1"/>
</dbReference>
<dbReference type="RefSeq" id="WP_382225224.1">
    <property type="nucleotide sequence ID" value="NZ_JBHTCA010000014.1"/>
</dbReference>
<dbReference type="Proteomes" id="UP001596501">
    <property type="component" value="Unassembled WGS sequence"/>
</dbReference>
<keyword evidence="5" id="KW-1185">Reference proteome</keyword>
<evidence type="ECO:0000259" key="3">
    <source>
        <dbReference type="Pfam" id="PF07515"/>
    </source>
</evidence>
<proteinExistence type="predicted"/>
<name>A0ABW2QNT9_9BURK</name>